<name>A0A4Y2L9U7_ARAVE</name>
<proteinExistence type="predicted"/>
<keyword evidence="2" id="KW-1185">Reference proteome</keyword>
<dbReference type="EMBL" id="BGPR01005560">
    <property type="protein sequence ID" value="GBN11292.1"/>
    <property type="molecule type" value="Genomic_DNA"/>
</dbReference>
<sequence>MKKAIPNSVEHISARAELGCYKKVIVNVDSKISMLRECTVLNCSKHLPNENTEVRNETNASSCADMDHTALEDDKVQATTENMNVEFQLVSPRKAAKHPSPVKTTSPIKVGNRFQSLTGIPAPEETRSSPATIKLKTKDTYKTLLKKIAENFPGTENKLLYGYINIKATSEENRLKIIQLFIERKEEFILLEASEDSLIKVALKGLHAETNTTYIAEDLSKGFTDTRMSQKRNYKLKKLL</sequence>
<reference evidence="1 2" key="1">
    <citation type="journal article" date="2019" name="Sci. Rep.">
        <title>Orb-weaving spider Araneus ventricosus genome elucidates the spidroin gene catalogue.</title>
        <authorList>
            <person name="Kono N."/>
            <person name="Nakamura H."/>
            <person name="Ohtoshi R."/>
            <person name="Moran D.A.P."/>
            <person name="Shinohara A."/>
            <person name="Yoshida Y."/>
            <person name="Fujiwara M."/>
            <person name="Mori M."/>
            <person name="Tomita M."/>
            <person name="Arakawa K."/>
        </authorList>
    </citation>
    <scope>NUCLEOTIDE SEQUENCE [LARGE SCALE GENOMIC DNA]</scope>
</reference>
<gene>
    <name evidence="1" type="ORF">AVEN_206203_1</name>
</gene>
<comment type="caution">
    <text evidence="1">The sequence shown here is derived from an EMBL/GenBank/DDBJ whole genome shotgun (WGS) entry which is preliminary data.</text>
</comment>
<dbReference type="Proteomes" id="UP000499080">
    <property type="component" value="Unassembled WGS sequence"/>
</dbReference>
<accession>A0A4Y2L9U7</accession>
<evidence type="ECO:0000313" key="1">
    <source>
        <dbReference type="EMBL" id="GBN11292.1"/>
    </source>
</evidence>
<dbReference type="AlphaFoldDB" id="A0A4Y2L9U7"/>
<evidence type="ECO:0000313" key="2">
    <source>
        <dbReference type="Proteomes" id="UP000499080"/>
    </source>
</evidence>
<organism evidence="1 2">
    <name type="scientific">Araneus ventricosus</name>
    <name type="common">Orbweaver spider</name>
    <name type="synonym">Epeira ventricosa</name>
    <dbReference type="NCBI Taxonomy" id="182803"/>
    <lineage>
        <taxon>Eukaryota</taxon>
        <taxon>Metazoa</taxon>
        <taxon>Ecdysozoa</taxon>
        <taxon>Arthropoda</taxon>
        <taxon>Chelicerata</taxon>
        <taxon>Arachnida</taxon>
        <taxon>Araneae</taxon>
        <taxon>Araneomorphae</taxon>
        <taxon>Entelegynae</taxon>
        <taxon>Araneoidea</taxon>
        <taxon>Araneidae</taxon>
        <taxon>Araneus</taxon>
    </lineage>
</organism>
<dbReference type="OrthoDB" id="10035396at2759"/>
<protein>
    <submittedName>
        <fullName evidence="1">Uncharacterized protein</fullName>
    </submittedName>
</protein>